<proteinExistence type="predicted"/>
<feature type="signal peptide" evidence="2">
    <location>
        <begin position="1"/>
        <end position="21"/>
    </location>
</feature>
<feature type="chain" id="PRO_5013219607" evidence="2">
    <location>
        <begin position="22"/>
        <end position="136"/>
    </location>
</feature>
<dbReference type="Proteomes" id="UP000224634">
    <property type="component" value="Unassembled WGS sequence"/>
</dbReference>
<evidence type="ECO:0000256" key="2">
    <source>
        <dbReference type="SAM" id="SignalP"/>
    </source>
</evidence>
<evidence type="ECO:0000313" key="4">
    <source>
        <dbReference type="Proteomes" id="UP000224634"/>
    </source>
</evidence>
<dbReference type="AlphaFoldDB" id="A0A2B7XJ18"/>
<dbReference type="EMBL" id="PDNA01000128">
    <property type="protein sequence ID" value="PGH11724.1"/>
    <property type="molecule type" value="Genomic_DNA"/>
</dbReference>
<name>A0A2B7XJ18_POLH7</name>
<protein>
    <submittedName>
        <fullName evidence="3">Uncharacterized protein</fullName>
    </submittedName>
</protein>
<evidence type="ECO:0000256" key="1">
    <source>
        <dbReference type="SAM" id="MobiDB-lite"/>
    </source>
</evidence>
<keyword evidence="2" id="KW-0732">Signal</keyword>
<reference evidence="3 4" key="1">
    <citation type="submission" date="2017-10" db="EMBL/GenBank/DDBJ databases">
        <title>Comparative genomics in systemic dimorphic fungi from Ajellomycetaceae.</title>
        <authorList>
            <person name="Munoz J.F."/>
            <person name="Mcewen J.G."/>
            <person name="Clay O.K."/>
            <person name="Cuomo C.A."/>
        </authorList>
    </citation>
    <scope>NUCLEOTIDE SEQUENCE [LARGE SCALE GENOMIC DNA]</scope>
    <source>
        <strain evidence="3 4">UAMH7299</strain>
    </source>
</reference>
<comment type="caution">
    <text evidence="3">The sequence shown here is derived from an EMBL/GenBank/DDBJ whole genome shotgun (WGS) entry which is preliminary data.</text>
</comment>
<keyword evidence="4" id="KW-1185">Reference proteome</keyword>
<feature type="region of interest" description="Disordered" evidence="1">
    <location>
        <begin position="51"/>
        <end position="112"/>
    </location>
</feature>
<organism evidence="3 4">
    <name type="scientific">Polytolypa hystricis (strain UAMH7299)</name>
    <dbReference type="NCBI Taxonomy" id="1447883"/>
    <lineage>
        <taxon>Eukaryota</taxon>
        <taxon>Fungi</taxon>
        <taxon>Dikarya</taxon>
        <taxon>Ascomycota</taxon>
        <taxon>Pezizomycotina</taxon>
        <taxon>Eurotiomycetes</taxon>
        <taxon>Eurotiomycetidae</taxon>
        <taxon>Onygenales</taxon>
        <taxon>Onygenales incertae sedis</taxon>
        <taxon>Polytolypa</taxon>
    </lineage>
</organism>
<gene>
    <name evidence="3" type="ORF">AJ80_06985</name>
</gene>
<feature type="compositionally biased region" description="Acidic residues" evidence="1">
    <location>
        <begin position="69"/>
        <end position="91"/>
    </location>
</feature>
<sequence>MLLSNILTLFLTTTTTSLVSAQNADPLVERAIVEGLKSTLSFRAAIHAINMNPELAPRDPKRIGSTNNDGEDDVNNNDTDTDSDSDDDDDDEGRRGARVRTTSSTGGVPRPTAMVGAGVGSWAALGGAALVVGAAL</sequence>
<evidence type="ECO:0000313" key="3">
    <source>
        <dbReference type="EMBL" id="PGH11724.1"/>
    </source>
</evidence>
<accession>A0A2B7XJ18</accession>